<keyword evidence="5 7" id="KW-0472">Membrane</keyword>
<dbReference type="Proteomes" id="UP001566476">
    <property type="component" value="Unassembled WGS sequence"/>
</dbReference>
<dbReference type="Pfam" id="PF03631">
    <property type="entry name" value="Virul_fac_BrkB"/>
    <property type="match status" value="1"/>
</dbReference>
<protein>
    <submittedName>
        <fullName evidence="8">YihY/virulence factor BrkB family protein</fullName>
    </submittedName>
</protein>
<feature type="transmembrane region" description="Helical" evidence="7">
    <location>
        <begin position="212"/>
        <end position="229"/>
    </location>
</feature>
<evidence type="ECO:0000256" key="3">
    <source>
        <dbReference type="ARBA" id="ARBA00022692"/>
    </source>
</evidence>
<dbReference type="InterPro" id="IPR017039">
    <property type="entry name" value="Virul_fac_BrkB"/>
</dbReference>
<comment type="subcellular location">
    <subcellularLocation>
        <location evidence="1">Cell membrane</location>
        <topology evidence="1">Multi-pass membrane protein</topology>
    </subcellularLocation>
</comment>
<organism evidence="8 9">
    <name type="scientific">Kineococcus mangrovi</name>
    <dbReference type="NCBI Taxonomy" id="1660183"/>
    <lineage>
        <taxon>Bacteria</taxon>
        <taxon>Bacillati</taxon>
        <taxon>Actinomycetota</taxon>
        <taxon>Actinomycetes</taxon>
        <taxon>Kineosporiales</taxon>
        <taxon>Kineosporiaceae</taxon>
        <taxon>Kineococcus</taxon>
    </lineage>
</organism>
<feature type="region of interest" description="Disordered" evidence="6">
    <location>
        <begin position="333"/>
        <end position="355"/>
    </location>
</feature>
<evidence type="ECO:0000256" key="6">
    <source>
        <dbReference type="SAM" id="MobiDB-lite"/>
    </source>
</evidence>
<feature type="transmembrane region" description="Helical" evidence="7">
    <location>
        <begin position="249"/>
        <end position="272"/>
    </location>
</feature>
<evidence type="ECO:0000256" key="7">
    <source>
        <dbReference type="SAM" id="Phobius"/>
    </source>
</evidence>
<dbReference type="PANTHER" id="PTHR30213:SF1">
    <property type="entry name" value="INNER MEMBRANE PROTEIN YHJD"/>
    <property type="match status" value="1"/>
</dbReference>
<evidence type="ECO:0000313" key="8">
    <source>
        <dbReference type="EMBL" id="MEZ0493130.1"/>
    </source>
</evidence>
<keyword evidence="3 7" id="KW-0812">Transmembrane</keyword>
<evidence type="ECO:0000256" key="2">
    <source>
        <dbReference type="ARBA" id="ARBA00022475"/>
    </source>
</evidence>
<evidence type="ECO:0000256" key="5">
    <source>
        <dbReference type="ARBA" id="ARBA00023136"/>
    </source>
</evidence>
<name>A0ABV4I382_9ACTN</name>
<comment type="caution">
    <text evidence="8">The sequence shown here is derived from an EMBL/GenBank/DDBJ whole genome shotgun (WGS) entry which is preliminary data.</text>
</comment>
<evidence type="ECO:0000256" key="4">
    <source>
        <dbReference type="ARBA" id="ARBA00022989"/>
    </source>
</evidence>
<keyword evidence="4 7" id="KW-1133">Transmembrane helix</keyword>
<feature type="transmembrane region" description="Helical" evidence="7">
    <location>
        <begin position="184"/>
        <end position="205"/>
    </location>
</feature>
<gene>
    <name evidence="8" type="ORF">AB2L28_12885</name>
</gene>
<dbReference type="PANTHER" id="PTHR30213">
    <property type="entry name" value="INNER MEMBRANE PROTEIN YHJD"/>
    <property type="match status" value="1"/>
</dbReference>
<accession>A0ABV4I382</accession>
<sequence length="355" mass="37853">MEDGSGAMSSVSRIDGFQRRHSVVGYPLAVLYKFFEDQGVYLAVIITYYGLLSLVPLLLLLSTVLGFVLRGNPGAQEAIVNSAVSQLPVIGQEIGNPGTLGGGGFGLLIGITGALYGSLGVGLAVQNAVNVAWGIPRNERPNPFKARLRALLLTVTAGLFVLGTTVLNVAVGDLFGDAGPLPSLASRAAYTVLAGVGFTMAFWLAAAHRPPFRVILPGAVVMAVLWQFLQSTGQGLVTLVSDRSSVSNQVFTAVLGLIVFLFITSVCAVLCVEIDVVRSRRLYPRALLTPFTDAVELTDGDQRAYTRIAKAQRHKGFERVHVEFGSSPLQQRRAAEAAGQERADGDLERVVEDDR</sequence>
<keyword evidence="9" id="KW-1185">Reference proteome</keyword>
<feature type="transmembrane region" description="Helical" evidence="7">
    <location>
        <begin position="40"/>
        <end position="69"/>
    </location>
</feature>
<keyword evidence="2" id="KW-1003">Cell membrane</keyword>
<proteinExistence type="predicted"/>
<dbReference type="RefSeq" id="WP_370719365.1">
    <property type="nucleotide sequence ID" value="NZ_JBGGTQ010000005.1"/>
</dbReference>
<feature type="transmembrane region" description="Helical" evidence="7">
    <location>
        <begin position="105"/>
        <end position="129"/>
    </location>
</feature>
<feature type="transmembrane region" description="Helical" evidence="7">
    <location>
        <begin position="150"/>
        <end position="172"/>
    </location>
</feature>
<evidence type="ECO:0000256" key="1">
    <source>
        <dbReference type="ARBA" id="ARBA00004651"/>
    </source>
</evidence>
<evidence type="ECO:0000313" key="9">
    <source>
        <dbReference type="Proteomes" id="UP001566476"/>
    </source>
</evidence>
<dbReference type="EMBL" id="JBGGTQ010000005">
    <property type="protein sequence ID" value="MEZ0493130.1"/>
    <property type="molecule type" value="Genomic_DNA"/>
</dbReference>
<reference evidence="8 9" key="1">
    <citation type="submission" date="2024-07" db="EMBL/GenBank/DDBJ databases">
        <authorList>
            <person name="Thanompreechachai J."/>
            <person name="Duangmal K."/>
        </authorList>
    </citation>
    <scope>NUCLEOTIDE SEQUENCE [LARGE SCALE GENOMIC DNA]</scope>
    <source>
        <strain evidence="8 9">TBRC 1896</strain>
    </source>
</reference>